<sequence length="251" mass="28472">SLTSVTPTSVISGTVLTNPSSSNERAKATISSSYMSNSGDEIEDDESNDSRDENQHNDLYKRKDEIDFDLFPSSFQLNDEFPLDLSKTSVKTEISENEYFTNESNDSTDQSSNDNEHFKSKCQSQKNLSIRHLSPTGSQQSANEDFYLSKAMDPYNYGLMAPNIHGPLYESCRCHALLCWQISPSTSAVNINLREDLNSLSGHIFEIEQLTYGCLSCETSYSTIFEYEKHRKDEIHLKRRSNSKIEENNSH</sequence>
<evidence type="ECO:0000313" key="4">
    <source>
        <dbReference type="EMBL" id="CAF3817311.1"/>
    </source>
</evidence>
<feature type="domain" description="C2H2-type" evidence="3">
    <location>
        <begin position="212"/>
        <end position="241"/>
    </location>
</feature>
<feature type="compositionally biased region" description="Low complexity" evidence="2">
    <location>
        <begin position="101"/>
        <end position="113"/>
    </location>
</feature>
<dbReference type="EMBL" id="CAJOBE010002363">
    <property type="protein sequence ID" value="CAF3817311.1"/>
    <property type="molecule type" value="Genomic_DNA"/>
</dbReference>
<feature type="region of interest" description="Disordered" evidence="2">
    <location>
        <begin position="1"/>
        <end position="60"/>
    </location>
</feature>
<organism evidence="4 5">
    <name type="scientific">Rotaria sordida</name>
    <dbReference type="NCBI Taxonomy" id="392033"/>
    <lineage>
        <taxon>Eukaryota</taxon>
        <taxon>Metazoa</taxon>
        <taxon>Spiralia</taxon>
        <taxon>Gnathifera</taxon>
        <taxon>Rotifera</taxon>
        <taxon>Eurotatoria</taxon>
        <taxon>Bdelloidea</taxon>
        <taxon>Philodinida</taxon>
        <taxon>Philodinidae</taxon>
        <taxon>Rotaria</taxon>
    </lineage>
</organism>
<dbReference type="GO" id="GO:0008270">
    <property type="term" value="F:zinc ion binding"/>
    <property type="evidence" value="ECO:0007669"/>
    <property type="project" value="UniProtKB-KW"/>
</dbReference>
<reference evidence="4" key="1">
    <citation type="submission" date="2021-02" db="EMBL/GenBank/DDBJ databases">
        <authorList>
            <person name="Nowell W R."/>
        </authorList>
    </citation>
    <scope>NUCLEOTIDE SEQUENCE</scope>
</reference>
<keyword evidence="1" id="KW-0863">Zinc-finger</keyword>
<evidence type="ECO:0000256" key="1">
    <source>
        <dbReference type="PROSITE-ProRule" id="PRU00042"/>
    </source>
</evidence>
<evidence type="ECO:0000313" key="5">
    <source>
        <dbReference type="Proteomes" id="UP000663874"/>
    </source>
</evidence>
<feature type="compositionally biased region" description="Basic and acidic residues" evidence="2">
    <location>
        <begin position="48"/>
        <end position="60"/>
    </location>
</feature>
<evidence type="ECO:0000256" key="2">
    <source>
        <dbReference type="SAM" id="MobiDB-lite"/>
    </source>
</evidence>
<protein>
    <recommendedName>
        <fullName evidence="3">C2H2-type domain-containing protein</fullName>
    </recommendedName>
</protein>
<feature type="compositionally biased region" description="Polar residues" evidence="2">
    <location>
        <begin position="1"/>
        <end position="35"/>
    </location>
</feature>
<keyword evidence="1" id="KW-0479">Metal-binding</keyword>
<comment type="caution">
    <text evidence="4">The sequence shown here is derived from an EMBL/GenBank/DDBJ whole genome shotgun (WGS) entry which is preliminary data.</text>
</comment>
<feature type="non-terminal residue" evidence="4">
    <location>
        <position position="1"/>
    </location>
</feature>
<keyword evidence="1" id="KW-0862">Zinc</keyword>
<proteinExistence type="predicted"/>
<name>A0A819CL88_9BILA</name>
<dbReference type="AlphaFoldDB" id="A0A819CL88"/>
<evidence type="ECO:0000259" key="3">
    <source>
        <dbReference type="PROSITE" id="PS50157"/>
    </source>
</evidence>
<dbReference type="PROSITE" id="PS00028">
    <property type="entry name" value="ZINC_FINGER_C2H2_1"/>
    <property type="match status" value="1"/>
</dbReference>
<dbReference type="InterPro" id="IPR013087">
    <property type="entry name" value="Znf_C2H2_type"/>
</dbReference>
<accession>A0A819CL88</accession>
<feature type="region of interest" description="Disordered" evidence="2">
    <location>
        <begin position="97"/>
        <end position="120"/>
    </location>
</feature>
<gene>
    <name evidence="4" type="ORF">FNK824_LOCUS15941</name>
</gene>
<dbReference type="PROSITE" id="PS50157">
    <property type="entry name" value="ZINC_FINGER_C2H2_2"/>
    <property type="match status" value="1"/>
</dbReference>
<dbReference type="Proteomes" id="UP000663874">
    <property type="component" value="Unassembled WGS sequence"/>
</dbReference>